<reference evidence="1 2" key="1">
    <citation type="submission" date="2024-06" db="EMBL/GenBank/DDBJ databases">
        <title>The Natural Products Discovery Center: Release of the First 8490 Sequenced Strains for Exploring Actinobacteria Biosynthetic Diversity.</title>
        <authorList>
            <person name="Kalkreuter E."/>
            <person name="Kautsar S.A."/>
            <person name="Yang D."/>
            <person name="Bader C.D."/>
            <person name="Teijaro C.N."/>
            <person name="Fluegel L."/>
            <person name="Davis C.M."/>
            <person name="Simpson J.R."/>
            <person name="Lauterbach L."/>
            <person name="Steele A.D."/>
            <person name="Gui C."/>
            <person name="Meng S."/>
            <person name="Li G."/>
            <person name="Viehrig K."/>
            <person name="Ye F."/>
            <person name="Su P."/>
            <person name="Kiefer A.F."/>
            <person name="Nichols A."/>
            <person name="Cepeda A.J."/>
            <person name="Yan W."/>
            <person name="Fan B."/>
            <person name="Jiang Y."/>
            <person name="Adhikari A."/>
            <person name="Zheng C.-J."/>
            <person name="Schuster L."/>
            <person name="Cowan T.M."/>
            <person name="Smanski M.J."/>
            <person name="Chevrette M.G."/>
            <person name="De Carvalho L.P.S."/>
            <person name="Shen B."/>
        </authorList>
    </citation>
    <scope>NUCLEOTIDE SEQUENCE [LARGE SCALE GENOMIC DNA]</scope>
    <source>
        <strain evidence="1 2">NPDC000837</strain>
    </source>
</reference>
<dbReference type="RefSeq" id="WP_351978866.1">
    <property type="nucleotide sequence ID" value="NZ_JBEPBX010000045.1"/>
</dbReference>
<evidence type="ECO:0000313" key="1">
    <source>
        <dbReference type="EMBL" id="MER6617850.1"/>
    </source>
</evidence>
<sequence length="123" mass="13423">MTVAWGKTARKALQRTRARLQHLLPIDILTTHYPDSTGGVLLNVTLPQSAHAHLEDTARREGRSTEAHLTDAVHRALTRAEQDKARRLAAALDELLTWSTPHQLLAAAARTINQPTTHGAAGC</sequence>
<proteinExistence type="predicted"/>
<organism evidence="1 2">
    <name type="scientific">Streptomyces xantholiticus</name>
    <dbReference type="NCBI Taxonomy" id="68285"/>
    <lineage>
        <taxon>Bacteria</taxon>
        <taxon>Bacillati</taxon>
        <taxon>Actinomycetota</taxon>
        <taxon>Actinomycetes</taxon>
        <taxon>Kitasatosporales</taxon>
        <taxon>Streptomycetaceae</taxon>
        <taxon>Streptomyces</taxon>
    </lineage>
</organism>
<gene>
    <name evidence="1" type="ORF">ABT276_32000</name>
</gene>
<evidence type="ECO:0008006" key="3">
    <source>
        <dbReference type="Google" id="ProtNLM"/>
    </source>
</evidence>
<keyword evidence="2" id="KW-1185">Reference proteome</keyword>
<name>A0ABV1V496_9ACTN</name>
<protein>
    <recommendedName>
        <fullName evidence="3">Arc-like DNA binding domain-containing protein</fullName>
    </recommendedName>
</protein>
<comment type="caution">
    <text evidence="1">The sequence shown here is derived from an EMBL/GenBank/DDBJ whole genome shotgun (WGS) entry which is preliminary data.</text>
</comment>
<accession>A0ABV1V496</accession>
<evidence type="ECO:0000313" key="2">
    <source>
        <dbReference type="Proteomes" id="UP001445472"/>
    </source>
</evidence>
<dbReference type="Proteomes" id="UP001445472">
    <property type="component" value="Unassembled WGS sequence"/>
</dbReference>
<dbReference type="EMBL" id="JBEPBX010000045">
    <property type="protein sequence ID" value="MER6617850.1"/>
    <property type="molecule type" value="Genomic_DNA"/>
</dbReference>